<evidence type="ECO:0000256" key="2">
    <source>
        <dbReference type="ARBA" id="ARBA00008348"/>
    </source>
</evidence>
<feature type="domain" description="RNA-binding S4" evidence="8">
    <location>
        <begin position="19"/>
        <end position="78"/>
    </location>
</feature>
<dbReference type="PANTHER" id="PTHR47683:SF3">
    <property type="entry name" value="RIBOSOMAL LARGE SUBUNIT PSEUDOURIDINE SYNTHASE B"/>
    <property type="match status" value="1"/>
</dbReference>
<dbReference type="GO" id="GO:0120159">
    <property type="term" value="F:rRNA pseudouridine synthase activity"/>
    <property type="evidence" value="ECO:0007669"/>
    <property type="project" value="UniProtKB-ARBA"/>
</dbReference>
<proteinExistence type="inferred from homology"/>
<keyword evidence="10" id="KW-1185">Reference proteome</keyword>
<dbReference type="InterPro" id="IPR018496">
    <property type="entry name" value="PsdUridine_synth_RsuA/RluB_CS"/>
</dbReference>
<dbReference type="GO" id="GO:0000455">
    <property type="term" value="P:enzyme-directed rRNA pseudouridine synthesis"/>
    <property type="evidence" value="ECO:0007669"/>
    <property type="project" value="UniProtKB-ARBA"/>
</dbReference>
<evidence type="ECO:0000256" key="1">
    <source>
        <dbReference type="ARBA" id="ARBA00000073"/>
    </source>
</evidence>
<evidence type="ECO:0000256" key="4">
    <source>
        <dbReference type="ARBA" id="ARBA00023235"/>
    </source>
</evidence>
<feature type="compositionally biased region" description="Low complexity" evidence="7">
    <location>
        <begin position="265"/>
        <end position="280"/>
    </location>
</feature>
<dbReference type="CDD" id="cd00165">
    <property type="entry name" value="S4"/>
    <property type="match status" value="1"/>
</dbReference>
<evidence type="ECO:0000313" key="10">
    <source>
        <dbReference type="Proteomes" id="UP000773614"/>
    </source>
</evidence>
<evidence type="ECO:0000259" key="8">
    <source>
        <dbReference type="SMART" id="SM00363"/>
    </source>
</evidence>
<dbReference type="Gene3D" id="3.30.70.580">
    <property type="entry name" value="Pseudouridine synthase I, catalytic domain, N-terminal subdomain"/>
    <property type="match status" value="1"/>
</dbReference>
<dbReference type="Gene3D" id="3.10.290.10">
    <property type="entry name" value="RNA-binding S4 domain"/>
    <property type="match status" value="1"/>
</dbReference>
<dbReference type="AlphaFoldDB" id="A0A964T7J9"/>
<feature type="non-terminal residue" evidence="9">
    <location>
        <position position="315"/>
    </location>
</feature>
<dbReference type="PROSITE" id="PS50889">
    <property type="entry name" value="S4"/>
    <property type="match status" value="1"/>
</dbReference>
<dbReference type="Pfam" id="PF00849">
    <property type="entry name" value="PseudoU_synth_2"/>
    <property type="match status" value="1"/>
</dbReference>
<keyword evidence="4 6" id="KW-0413">Isomerase</keyword>
<protein>
    <recommendedName>
        <fullName evidence="6">Pseudouridine synthase</fullName>
        <ecNumber evidence="6">5.4.99.-</ecNumber>
    </recommendedName>
</protein>
<evidence type="ECO:0000256" key="5">
    <source>
        <dbReference type="PROSITE-ProRule" id="PRU00182"/>
    </source>
</evidence>
<dbReference type="GO" id="GO:0003723">
    <property type="term" value="F:RNA binding"/>
    <property type="evidence" value="ECO:0007669"/>
    <property type="project" value="UniProtKB-KW"/>
</dbReference>
<dbReference type="Gene3D" id="3.30.70.1560">
    <property type="entry name" value="Alpha-L RNA-binding motif"/>
    <property type="match status" value="1"/>
</dbReference>
<comment type="catalytic activity">
    <reaction evidence="1">
        <text>a uridine in RNA = a pseudouridine in RNA</text>
        <dbReference type="Rhea" id="RHEA:48348"/>
        <dbReference type="Rhea" id="RHEA-COMP:12068"/>
        <dbReference type="Rhea" id="RHEA-COMP:12069"/>
        <dbReference type="ChEBI" id="CHEBI:65314"/>
        <dbReference type="ChEBI" id="CHEBI:65315"/>
    </reaction>
</comment>
<dbReference type="FunFam" id="3.10.290.10:FF:000003">
    <property type="entry name" value="Pseudouridine synthase"/>
    <property type="match status" value="1"/>
</dbReference>
<evidence type="ECO:0000313" key="9">
    <source>
        <dbReference type="EMBL" id="MYZ49905.1"/>
    </source>
</evidence>
<dbReference type="PANTHER" id="PTHR47683">
    <property type="entry name" value="PSEUDOURIDINE SYNTHASE FAMILY PROTEIN-RELATED"/>
    <property type="match status" value="1"/>
</dbReference>
<evidence type="ECO:0000256" key="6">
    <source>
        <dbReference type="RuleBase" id="RU003887"/>
    </source>
</evidence>
<dbReference type="EMBL" id="SPKJ01000104">
    <property type="protein sequence ID" value="MYZ49905.1"/>
    <property type="molecule type" value="Genomic_DNA"/>
</dbReference>
<dbReference type="InterPro" id="IPR036986">
    <property type="entry name" value="S4_RNA-bd_sf"/>
</dbReference>
<organism evidence="9 10">
    <name type="scientific">Propylenella binzhouense</name>
    <dbReference type="NCBI Taxonomy" id="2555902"/>
    <lineage>
        <taxon>Bacteria</taxon>
        <taxon>Pseudomonadati</taxon>
        <taxon>Pseudomonadota</taxon>
        <taxon>Alphaproteobacteria</taxon>
        <taxon>Hyphomicrobiales</taxon>
        <taxon>Propylenellaceae</taxon>
        <taxon>Propylenella</taxon>
    </lineage>
</organism>
<dbReference type="SUPFAM" id="SSF55174">
    <property type="entry name" value="Alpha-L RNA-binding motif"/>
    <property type="match status" value="1"/>
</dbReference>
<sequence>MTGGADGKRQGGTEAPKAERIAKVIARSGLCSRRDAERLIEEGRVAVDGRVLASPAFTVTGSERIVVDGNPLPARDRTRLWLFHKPKGLVTTNRDPEGRPTIFSALPADLPRVVTVGRLDINTEGLILLTNDGGLARVLELPATGWLRRYRVRAHGEIDQAALDALSRGVTIDGMIYGGIEAILDRAQGSNVWLTIGLREGKNREVKRVLEHLGLAVTRLIRISYGPFQLGDLEPGEVREVRGRVLRDQLGEKLARAAGADFETAPASPARPPEASAKAGRPARRPAPAEPKPAREKPLREAAGRPGKARRPDEP</sequence>
<dbReference type="Pfam" id="PF01479">
    <property type="entry name" value="S4"/>
    <property type="match status" value="1"/>
</dbReference>
<accession>A0A964T7J9</accession>
<dbReference type="SUPFAM" id="SSF55120">
    <property type="entry name" value="Pseudouridine synthase"/>
    <property type="match status" value="1"/>
</dbReference>
<dbReference type="PROSITE" id="PS01149">
    <property type="entry name" value="PSI_RSU"/>
    <property type="match status" value="1"/>
</dbReference>
<comment type="caution">
    <text evidence="9">The sequence shown here is derived from an EMBL/GenBank/DDBJ whole genome shotgun (WGS) entry which is preliminary data.</text>
</comment>
<dbReference type="InterPro" id="IPR020103">
    <property type="entry name" value="PsdUridine_synth_cat_dom_sf"/>
</dbReference>
<dbReference type="OrthoDB" id="9807213at2"/>
<evidence type="ECO:0000256" key="3">
    <source>
        <dbReference type="ARBA" id="ARBA00022884"/>
    </source>
</evidence>
<dbReference type="InterPro" id="IPR050343">
    <property type="entry name" value="RsuA_PseudoU_synthase"/>
</dbReference>
<gene>
    <name evidence="9" type="ORF">E4O86_19545</name>
</gene>
<dbReference type="InterPro" id="IPR042092">
    <property type="entry name" value="PsdUridine_s_RsuA/RluB/E/F_cat"/>
</dbReference>
<dbReference type="Proteomes" id="UP000773614">
    <property type="component" value="Unassembled WGS sequence"/>
</dbReference>
<keyword evidence="3 5" id="KW-0694">RNA-binding</keyword>
<dbReference type="InterPro" id="IPR002942">
    <property type="entry name" value="S4_RNA-bd"/>
</dbReference>
<feature type="compositionally biased region" description="Basic and acidic residues" evidence="7">
    <location>
        <begin position="292"/>
        <end position="303"/>
    </location>
</feature>
<comment type="similarity">
    <text evidence="2 6">Belongs to the pseudouridine synthase RsuA family.</text>
</comment>
<feature type="region of interest" description="Disordered" evidence="7">
    <location>
        <begin position="258"/>
        <end position="315"/>
    </location>
</feature>
<dbReference type="EC" id="5.4.99.-" evidence="6"/>
<dbReference type="InterPro" id="IPR020094">
    <property type="entry name" value="TruA/RsuA/RluB/E/F_N"/>
</dbReference>
<dbReference type="NCBIfam" id="TIGR00093">
    <property type="entry name" value="pseudouridine synthase"/>
    <property type="match status" value="1"/>
</dbReference>
<dbReference type="SMART" id="SM00363">
    <property type="entry name" value="S4"/>
    <property type="match status" value="1"/>
</dbReference>
<dbReference type="RefSeq" id="WP_161142243.1">
    <property type="nucleotide sequence ID" value="NZ_SPKJ01000104.1"/>
</dbReference>
<name>A0A964T7J9_9HYPH</name>
<evidence type="ECO:0000256" key="7">
    <source>
        <dbReference type="SAM" id="MobiDB-lite"/>
    </source>
</evidence>
<reference evidence="9" key="1">
    <citation type="submission" date="2019-03" db="EMBL/GenBank/DDBJ databases">
        <title>Afifella sp. nov., isolated from activated sludge.</title>
        <authorList>
            <person name="Li Q."/>
            <person name="Liu Y."/>
        </authorList>
    </citation>
    <scope>NUCLEOTIDE SEQUENCE</scope>
    <source>
        <strain evidence="9">L72</strain>
    </source>
</reference>
<dbReference type="InterPro" id="IPR006145">
    <property type="entry name" value="PsdUridine_synth_RsuA/RluA"/>
</dbReference>
<dbReference type="InterPro" id="IPR000748">
    <property type="entry name" value="PsdUridine_synth_RsuA/RluB/E/F"/>
</dbReference>